<dbReference type="InterPro" id="IPR003855">
    <property type="entry name" value="K+_transporter"/>
</dbReference>
<feature type="transmembrane region" description="Helical" evidence="10">
    <location>
        <begin position="330"/>
        <end position="350"/>
    </location>
</feature>
<feature type="domain" description="K+ potassium transporter C-terminal" evidence="12">
    <location>
        <begin position="519"/>
        <end position="608"/>
    </location>
</feature>
<feature type="non-terminal residue" evidence="13">
    <location>
        <position position="1"/>
    </location>
</feature>
<keyword evidence="9 10" id="KW-0472">Membrane</keyword>
<evidence type="ECO:0000256" key="3">
    <source>
        <dbReference type="ARBA" id="ARBA00022448"/>
    </source>
</evidence>
<evidence type="ECO:0000256" key="10">
    <source>
        <dbReference type="RuleBase" id="RU321113"/>
    </source>
</evidence>
<name>A0A835LSC9_9MAGN</name>
<evidence type="ECO:0000256" key="1">
    <source>
        <dbReference type="ARBA" id="ARBA00004141"/>
    </source>
</evidence>
<comment type="subcellular location">
    <subcellularLocation>
        <location evidence="1 10">Membrane</location>
        <topology evidence="1 10">Multi-pass membrane protein</topology>
    </subcellularLocation>
</comment>
<evidence type="ECO:0000256" key="4">
    <source>
        <dbReference type="ARBA" id="ARBA00022538"/>
    </source>
</evidence>
<feature type="transmembrane region" description="Helical" evidence="10">
    <location>
        <begin position="260"/>
        <end position="278"/>
    </location>
</feature>
<gene>
    <name evidence="13" type="ORF">IFM89_018151</name>
</gene>
<feature type="transmembrane region" description="Helical" evidence="10">
    <location>
        <begin position="387"/>
        <end position="406"/>
    </location>
</feature>
<feature type="transmembrane region" description="Helical" evidence="10">
    <location>
        <begin position="20"/>
        <end position="40"/>
    </location>
</feature>
<comment type="similarity">
    <text evidence="2 10">Belongs to the HAK/KUP transporter (TC 2.A.72.3) family.</text>
</comment>
<evidence type="ECO:0000256" key="9">
    <source>
        <dbReference type="ARBA" id="ARBA00023136"/>
    </source>
</evidence>
<dbReference type="GO" id="GO:0016020">
    <property type="term" value="C:membrane"/>
    <property type="evidence" value="ECO:0007669"/>
    <property type="project" value="UniProtKB-SubCell"/>
</dbReference>
<keyword evidence="5 10" id="KW-0812">Transmembrane</keyword>
<feature type="transmembrane region" description="Helical" evidence="10">
    <location>
        <begin position="290"/>
        <end position="310"/>
    </location>
</feature>
<evidence type="ECO:0000256" key="5">
    <source>
        <dbReference type="ARBA" id="ARBA00022692"/>
    </source>
</evidence>
<keyword evidence="6 10" id="KW-0630">Potassium</keyword>
<evidence type="ECO:0000256" key="6">
    <source>
        <dbReference type="ARBA" id="ARBA00022958"/>
    </source>
</evidence>
<accession>A0A835LSC9</accession>
<dbReference type="Proteomes" id="UP000631114">
    <property type="component" value="Unassembled WGS sequence"/>
</dbReference>
<organism evidence="13 14">
    <name type="scientific">Coptis chinensis</name>
    <dbReference type="NCBI Taxonomy" id="261450"/>
    <lineage>
        <taxon>Eukaryota</taxon>
        <taxon>Viridiplantae</taxon>
        <taxon>Streptophyta</taxon>
        <taxon>Embryophyta</taxon>
        <taxon>Tracheophyta</taxon>
        <taxon>Spermatophyta</taxon>
        <taxon>Magnoliopsida</taxon>
        <taxon>Ranunculales</taxon>
        <taxon>Ranunculaceae</taxon>
        <taxon>Coptidoideae</taxon>
        <taxon>Coptis</taxon>
    </lineage>
</organism>
<evidence type="ECO:0000256" key="8">
    <source>
        <dbReference type="ARBA" id="ARBA00023065"/>
    </source>
</evidence>
<keyword evidence="3" id="KW-0813">Transport</keyword>
<comment type="caution">
    <text evidence="13">The sequence shown here is derived from an EMBL/GenBank/DDBJ whole genome shotgun (WGS) entry which is preliminary data.</text>
</comment>
<dbReference type="PANTHER" id="PTHR30540">
    <property type="entry name" value="OSMOTIC STRESS POTASSIUM TRANSPORTER"/>
    <property type="match status" value="1"/>
</dbReference>
<keyword evidence="7 10" id="KW-1133">Transmembrane helix</keyword>
<dbReference type="PANTHER" id="PTHR30540:SF117">
    <property type="entry name" value="POTASSIUM TRANSPORTER"/>
    <property type="match status" value="1"/>
</dbReference>
<dbReference type="NCBIfam" id="TIGR00794">
    <property type="entry name" value="kup"/>
    <property type="match status" value="1"/>
</dbReference>
<reference evidence="13 14" key="1">
    <citation type="submission" date="2020-10" db="EMBL/GenBank/DDBJ databases">
        <title>The Coptis chinensis genome and diversification of protoberbering-type alkaloids.</title>
        <authorList>
            <person name="Wang B."/>
            <person name="Shu S."/>
            <person name="Song C."/>
            <person name="Liu Y."/>
        </authorList>
    </citation>
    <scope>NUCLEOTIDE SEQUENCE [LARGE SCALE GENOMIC DNA]</scope>
    <source>
        <strain evidence="13">HL-2020</strain>
        <tissue evidence="13">Leaf</tissue>
    </source>
</reference>
<evidence type="ECO:0000313" key="13">
    <source>
        <dbReference type="EMBL" id="KAF9605755.1"/>
    </source>
</evidence>
<dbReference type="InterPro" id="IPR053951">
    <property type="entry name" value="K_trans_N"/>
</dbReference>
<evidence type="ECO:0000259" key="11">
    <source>
        <dbReference type="Pfam" id="PF02705"/>
    </source>
</evidence>
<proteinExistence type="inferred from homology"/>
<feature type="transmembrane region" description="Helical" evidence="10">
    <location>
        <begin position="412"/>
        <end position="432"/>
    </location>
</feature>
<evidence type="ECO:0000256" key="2">
    <source>
        <dbReference type="ARBA" id="ARBA00008440"/>
    </source>
</evidence>
<evidence type="ECO:0000259" key="12">
    <source>
        <dbReference type="Pfam" id="PF22776"/>
    </source>
</evidence>
<feature type="transmembrane region" description="Helical" evidence="10">
    <location>
        <begin position="212"/>
        <end position="231"/>
    </location>
</feature>
<dbReference type="AlphaFoldDB" id="A0A835LSC9"/>
<feature type="transmembrane region" description="Helical" evidence="10">
    <location>
        <begin position="439"/>
        <end position="462"/>
    </location>
</feature>
<keyword evidence="8 10" id="KW-0406">Ion transport</keyword>
<feature type="transmembrane region" description="Helical" evidence="10">
    <location>
        <begin position="60"/>
        <end position="80"/>
    </location>
</feature>
<feature type="transmembrane region" description="Helical" evidence="10">
    <location>
        <begin position="468"/>
        <end position="489"/>
    </location>
</feature>
<evidence type="ECO:0000313" key="14">
    <source>
        <dbReference type="Proteomes" id="UP000631114"/>
    </source>
</evidence>
<dbReference type="GO" id="GO:0015079">
    <property type="term" value="F:potassium ion transmembrane transporter activity"/>
    <property type="evidence" value="ECO:0007669"/>
    <property type="project" value="UniProtKB-UniRule"/>
</dbReference>
<keyword evidence="4 10" id="KW-0633">Potassium transport</keyword>
<comment type="function">
    <text evidence="10">Potassium transporter.</text>
</comment>
<dbReference type="EMBL" id="JADFTS010000005">
    <property type="protein sequence ID" value="KAF9605755.1"/>
    <property type="molecule type" value="Genomic_DNA"/>
</dbReference>
<feature type="transmembrane region" description="Helical" evidence="10">
    <location>
        <begin position="179"/>
        <end position="200"/>
    </location>
</feature>
<sequence>IPGSQTSSHQVIDWSSLLKLAFQSIGVVYGDLGTSILYTLPGIFPHGVEHHDDILGVLSLILWALTLITLIKYVFIVLAANDNGDGGTFALYSLICRYAKVSLLPNQQVEDKDVSNYQLEIPNHRLNWASKVKSVLEKIQIAKYLLLFTTMVGTSMIIGDGILTPCISVLSSVSGIREAASSLTGNTVMWISVAILFLLFQVQRFGTDKVGYSFAPILTIWFVFIGIIGFYKFLKYDPGVIKAINSMYIVCYFIRTKKDAWISLGVVLCLTGSEALFADLGHFNVHSIQLSTCCLVFPSIVLVYVGQASYLRKHNLDAGAAFYKSIPGPLYWPMFVVAVLATIIASQSLISASFSIVQQSLALGCFPRVKVVHTSSEYKAQVYIPDINYVLMLACIGVTLGFKTTLKIGNAYGIAVVFVMTLTSALLVLVMVMIWKANIFLIITCVLTIYLFELLLLSSILYKFVEGGYLPLVFSVILTGVMYTWNYVYRNKYMYEQHNKVPIGKLRDIACDPSIQCLPSVALLYSELVHGISPIFTHYVANVLALHTVLVFVSIKSLPISKVPEEERFLFKRIGQRDIPIFRCVVRYGYTDAQNMHDFFESLLLEKLKEFINEDVIRLYLPKSKGDTESLPVMPQINKEEAERVVQLVDNECQNGGVVYLIGEV</sequence>
<dbReference type="OrthoDB" id="504708at2759"/>
<dbReference type="Pfam" id="PF22776">
    <property type="entry name" value="K_trans_C"/>
    <property type="match status" value="1"/>
</dbReference>
<comment type="caution">
    <text evidence="10">Lacks conserved residue(s) required for the propagation of feature annotation.</text>
</comment>
<protein>
    <recommendedName>
        <fullName evidence="10">Potassium transporter</fullName>
    </recommendedName>
</protein>
<keyword evidence="14" id="KW-1185">Reference proteome</keyword>
<dbReference type="InterPro" id="IPR053952">
    <property type="entry name" value="K_trans_C"/>
</dbReference>
<evidence type="ECO:0000256" key="7">
    <source>
        <dbReference type="ARBA" id="ARBA00022989"/>
    </source>
</evidence>
<feature type="domain" description="K+ potassium transporter integral membrane" evidence="11">
    <location>
        <begin position="20"/>
        <end position="506"/>
    </location>
</feature>
<dbReference type="Pfam" id="PF02705">
    <property type="entry name" value="K_trans"/>
    <property type="match status" value="1"/>
</dbReference>